<evidence type="ECO:0008006" key="4">
    <source>
        <dbReference type="Google" id="ProtNLM"/>
    </source>
</evidence>
<dbReference type="EMBL" id="JBHUOQ010000005">
    <property type="protein sequence ID" value="MFD2831485.1"/>
    <property type="molecule type" value="Genomic_DNA"/>
</dbReference>
<comment type="caution">
    <text evidence="2">The sequence shown here is derived from an EMBL/GenBank/DDBJ whole genome shotgun (WGS) entry which is preliminary data.</text>
</comment>
<protein>
    <recommendedName>
        <fullName evidence="4">ABC transporter permease</fullName>
    </recommendedName>
</protein>
<feature type="transmembrane region" description="Helical" evidence="1">
    <location>
        <begin position="225"/>
        <end position="245"/>
    </location>
</feature>
<feature type="transmembrane region" description="Helical" evidence="1">
    <location>
        <begin position="272"/>
        <end position="291"/>
    </location>
</feature>
<dbReference type="Proteomes" id="UP001597519">
    <property type="component" value="Unassembled WGS sequence"/>
</dbReference>
<keyword evidence="1" id="KW-1133">Transmembrane helix</keyword>
<feature type="transmembrane region" description="Helical" evidence="1">
    <location>
        <begin position="303"/>
        <end position="324"/>
    </location>
</feature>
<gene>
    <name evidence="2" type="ORF">ACFSX4_13495</name>
</gene>
<reference evidence="3" key="1">
    <citation type="journal article" date="2019" name="Int. J. Syst. Evol. Microbiol.">
        <title>The Global Catalogue of Microorganisms (GCM) 10K type strain sequencing project: providing services to taxonomists for standard genome sequencing and annotation.</title>
        <authorList>
            <consortium name="The Broad Institute Genomics Platform"/>
            <consortium name="The Broad Institute Genome Sequencing Center for Infectious Disease"/>
            <person name="Wu L."/>
            <person name="Ma J."/>
        </authorList>
    </citation>
    <scope>NUCLEOTIDE SEQUENCE [LARGE SCALE GENOMIC DNA]</scope>
    <source>
        <strain evidence="3">KCTC 33575</strain>
    </source>
</reference>
<accession>A0ABW5WXB8</accession>
<evidence type="ECO:0000256" key="1">
    <source>
        <dbReference type="SAM" id="Phobius"/>
    </source>
</evidence>
<name>A0ABW5WXB8_9STAP</name>
<evidence type="ECO:0000313" key="3">
    <source>
        <dbReference type="Proteomes" id="UP001597519"/>
    </source>
</evidence>
<proteinExistence type="predicted"/>
<feature type="transmembrane region" description="Helical" evidence="1">
    <location>
        <begin position="173"/>
        <end position="195"/>
    </location>
</feature>
<dbReference type="RefSeq" id="WP_377775784.1">
    <property type="nucleotide sequence ID" value="NZ_JBHUOQ010000005.1"/>
</dbReference>
<sequence>MALFKWNVLKMVRDWKIRIILLALLVFLASYSTLYQERSIELPLDELREEYLNTEQIFKAIPSEDFETKEGQEIYDKLADQQRILGMQRYILSEQEGNTVEGFENIVSDYVDQGIEMTENQLSFYQADEFESRELLLTFMPPEEELRETLGFFNYLKENNVEIDWNPMSPSLVLMNLVNVMAGVFIFIIAAIFGADRFSRDQMFHWSVSQGLPYTTSYQWRQRTFISWALIWSVIIVGISLSYGINRLTVQTGSLGYPVQIYSGVDAEFISILEYTAAIILLTMLLSYVVIKLSTGLSWVFRNIYLTITVVVAVFYIPYIFTVIPAGGSFNPLIYLQILPVVDGMWSDIGSVNIWKLFVNILLLYIIVEVIFHFIFKLIPTRTGKLERRKQ</sequence>
<keyword evidence="1" id="KW-0472">Membrane</keyword>
<evidence type="ECO:0000313" key="2">
    <source>
        <dbReference type="EMBL" id="MFD2831485.1"/>
    </source>
</evidence>
<keyword evidence="3" id="KW-1185">Reference proteome</keyword>
<feature type="transmembrane region" description="Helical" evidence="1">
    <location>
        <begin position="357"/>
        <end position="379"/>
    </location>
</feature>
<organism evidence="2 3">
    <name type="scientific">Corticicoccus populi</name>
    <dbReference type="NCBI Taxonomy" id="1812821"/>
    <lineage>
        <taxon>Bacteria</taxon>
        <taxon>Bacillati</taxon>
        <taxon>Bacillota</taxon>
        <taxon>Bacilli</taxon>
        <taxon>Bacillales</taxon>
        <taxon>Staphylococcaceae</taxon>
        <taxon>Corticicoccus</taxon>
    </lineage>
</organism>
<keyword evidence="1" id="KW-0812">Transmembrane</keyword>